<accession>S6AI94</accession>
<dbReference type="SUPFAM" id="SSF52833">
    <property type="entry name" value="Thioredoxin-like"/>
    <property type="match status" value="1"/>
</dbReference>
<evidence type="ECO:0000259" key="1">
    <source>
        <dbReference type="Pfam" id="PF03190"/>
    </source>
</evidence>
<proteinExistence type="predicted"/>
<dbReference type="InterPro" id="IPR024705">
    <property type="entry name" value="Ssp411"/>
</dbReference>
<dbReference type="Pfam" id="PF03190">
    <property type="entry name" value="Thioredox_DsbH"/>
    <property type="match status" value="1"/>
</dbReference>
<sequence>MRTQSSGTRLHKKLIGWSSRQRLLGWLLVAYLFALPLTVMAAPLANRLAHNPSPYLALHGADPVAWQEWSPATVALARQQNKLLFVSIGYFSCHWCHVMQQESYSDPRIAEILNRDFIPVKVDRELNAALDAEMIEFSRRSRGVAGWPLNVFITPEGYPLYATLYSKPDQFLSLITQLSERWQAGSRELKAAARKTAGSGKPVASAPVKLSPDIAATWRKRLVEETLAMADPLRGGLDQARKFPIAPQLTSLLQIQEHHPDERLAAWLTLTLDRMMKGGLRDHVGGGFFRYTVDPDWHTPHYEKMLYDNAQLALLYLRAARVLGKPQYREIAFETLDFMLAEMRDAETGAFIASTSAVDGEGREGGVYLWSREQLRQMLSPGQFALVSRVWGLEAAAESDLGYLPQQMHEPTAAELTQLEPVYRKLREVWRQRHLPKDDKLLAGLNGLALKALSEAAAEDPRYRRSADEVKNFLARQLWQKDGLRQGMGKGKLFGTAELEGYAYAAAGLRYYARLSGKAADHALVDKLAREAWRRFHSARGFRLAGTTLLASENWQASIVDGAIPSPSAELITASQASRDEALRRKGSEALGFTIPSIGRDLFLQASLVATMDATAR</sequence>
<dbReference type="GO" id="GO:0005975">
    <property type="term" value="P:carbohydrate metabolic process"/>
    <property type="evidence" value="ECO:0007669"/>
    <property type="project" value="InterPro"/>
</dbReference>
<dbReference type="Proteomes" id="UP000015559">
    <property type="component" value="Chromosome"/>
</dbReference>
<dbReference type="STRING" id="1163617.SCD_n02137"/>
<dbReference type="PANTHER" id="PTHR42899:SF1">
    <property type="entry name" value="SPERMATOGENESIS-ASSOCIATED PROTEIN 20"/>
    <property type="match status" value="1"/>
</dbReference>
<dbReference type="InterPro" id="IPR036249">
    <property type="entry name" value="Thioredoxin-like_sf"/>
</dbReference>
<dbReference type="InterPro" id="IPR004879">
    <property type="entry name" value="Ssp411-like_TRX"/>
</dbReference>
<dbReference type="SUPFAM" id="SSF48208">
    <property type="entry name" value="Six-hairpin glycosidases"/>
    <property type="match status" value="1"/>
</dbReference>
<dbReference type="eggNOG" id="COG1331">
    <property type="taxonomic scope" value="Bacteria"/>
</dbReference>
<dbReference type="InterPro" id="IPR012341">
    <property type="entry name" value="6hp_glycosidase-like_sf"/>
</dbReference>
<protein>
    <recommendedName>
        <fullName evidence="1">Spermatogenesis-associated protein 20-like TRX domain-containing protein</fullName>
    </recommendedName>
</protein>
<dbReference type="AlphaFoldDB" id="S6AI94"/>
<gene>
    <name evidence="2" type="ORF">SCD_n02137</name>
</gene>
<name>S6AI94_SULDS</name>
<dbReference type="EMBL" id="AP013066">
    <property type="protein sequence ID" value="BAN35946.1"/>
    <property type="molecule type" value="Genomic_DNA"/>
</dbReference>
<organism evidence="2 3">
    <name type="scientific">Sulfuricella denitrificans (strain DSM 22764 / NBRC 105220 / skB26)</name>
    <dbReference type="NCBI Taxonomy" id="1163617"/>
    <lineage>
        <taxon>Bacteria</taxon>
        <taxon>Pseudomonadati</taxon>
        <taxon>Pseudomonadota</taxon>
        <taxon>Betaproteobacteria</taxon>
        <taxon>Nitrosomonadales</taxon>
        <taxon>Sulfuricellaceae</taxon>
        <taxon>Sulfuricella</taxon>
    </lineage>
</organism>
<feature type="domain" description="Spermatogenesis-associated protein 20-like TRX" evidence="1">
    <location>
        <begin position="46"/>
        <end position="195"/>
    </location>
</feature>
<evidence type="ECO:0000313" key="2">
    <source>
        <dbReference type="EMBL" id="BAN35946.1"/>
    </source>
</evidence>
<dbReference type="RefSeq" id="WP_009205143.1">
    <property type="nucleotide sequence ID" value="NC_022357.1"/>
</dbReference>
<dbReference type="InterPro" id="IPR008928">
    <property type="entry name" value="6-hairpin_glycosidase_sf"/>
</dbReference>
<dbReference type="PANTHER" id="PTHR42899">
    <property type="entry name" value="SPERMATOGENESIS-ASSOCIATED PROTEIN 20"/>
    <property type="match status" value="1"/>
</dbReference>
<dbReference type="Gene3D" id="1.50.10.10">
    <property type="match status" value="1"/>
</dbReference>
<dbReference type="PIRSF" id="PIRSF006402">
    <property type="entry name" value="UCP006402_thioredoxin"/>
    <property type="match status" value="1"/>
</dbReference>
<evidence type="ECO:0000313" key="3">
    <source>
        <dbReference type="Proteomes" id="UP000015559"/>
    </source>
</evidence>
<dbReference type="Gene3D" id="3.40.30.10">
    <property type="entry name" value="Glutaredoxin"/>
    <property type="match status" value="1"/>
</dbReference>
<reference evidence="2 3" key="1">
    <citation type="journal article" date="2012" name="Appl. Environ. Microbiol.">
        <title>Draft genome sequence of a psychrotolerant sulfur-oxidizing bacterium, Sulfuricella denitrificans skB26, and proteomic insights into cold adaptation.</title>
        <authorList>
            <person name="Watanabe T."/>
            <person name="Kojima H."/>
            <person name="Fukui M."/>
        </authorList>
    </citation>
    <scope>NUCLEOTIDE SEQUENCE [LARGE SCALE GENOMIC DNA]</scope>
    <source>
        <strain evidence="3">skB26</strain>
    </source>
</reference>
<dbReference type="HOGENOM" id="CLU_014051_4_2_4"/>
<keyword evidence="3" id="KW-1185">Reference proteome</keyword>
<dbReference type="KEGG" id="sdr:SCD_n02137"/>